<dbReference type="InterPro" id="IPR036466">
    <property type="entry name" value="Pollen_allergen_ole-e-6_sf"/>
</dbReference>
<organism evidence="2 3">
    <name type="scientific">Papaver atlanticum</name>
    <dbReference type="NCBI Taxonomy" id="357466"/>
    <lineage>
        <taxon>Eukaryota</taxon>
        <taxon>Viridiplantae</taxon>
        <taxon>Streptophyta</taxon>
        <taxon>Embryophyta</taxon>
        <taxon>Tracheophyta</taxon>
        <taxon>Spermatophyta</taxon>
        <taxon>Magnoliopsida</taxon>
        <taxon>Ranunculales</taxon>
        <taxon>Papaveraceae</taxon>
        <taxon>Papaveroideae</taxon>
        <taxon>Papaver</taxon>
    </lineage>
</organism>
<dbReference type="SUPFAM" id="SSF111388">
    <property type="entry name" value="Pollen allergen ole e 6"/>
    <property type="match status" value="1"/>
</dbReference>
<feature type="signal peptide" evidence="1">
    <location>
        <begin position="1"/>
        <end position="27"/>
    </location>
</feature>
<dbReference type="PANTHER" id="PTHR35632">
    <property type="entry name" value="MAJOR POLLEN ALLERGEN OLE E 6-LIKE"/>
    <property type="match status" value="1"/>
</dbReference>
<dbReference type="Proteomes" id="UP001202328">
    <property type="component" value="Unassembled WGS sequence"/>
</dbReference>
<proteinExistence type="predicted"/>
<sequence length="80" mass="8657">MARKITAFFVMCIVLVAATFHVHETAASDAPTPEFVACFKDCKAECLTTQVDQPAACEFKCDNHCSAEELKGKIDSVTGN</sequence>
<reference evidence="2" key="1">
    <citation type="submission" date="2022-04" db="EMBL/GenBank/DDBJ databases">
        <title>A functionally conserved STORR gene fusion in Papaver species that diverged 16.8 million years ago.</title>
        <authorList>
            <person name="Catania T."/>
        </authorList>
    </citation>
    <scope>NUCLEOTIDE SEQUENCE</scope>
    <source>
        <strain evidence="2">S-188037</strain>
    </source>
</reference>
<comment type="caution">
    <text evidence="2">The sequence shown here is derived from an EMBL/GenBank/DDBJ whole genome shotgun (WGS) entry which is preliminary data.</text>
</comment>
<dbReference type="InterPro" id="IPR015333">
    <property type="entry name" value="Pollen_allergen_ole-e-6"/>
</dbReference>
<dbReference type="Gene3D" id="1.10.287.720">
    <property type="entry name" value="Pollen allergen ole e 6"/>
    <property type="match status" value="1"/>
</dbReference>
<accession>A0AAD4SVH0</accession>
<evidence type="ECO:0000313" key="3">
    <source>
        <dbReference type="Proteomes" id="UP001202328"/>
    </source>
</evidence>
<protein>
    <submittedName>
        <fullName evidence="2">Uncharacterized protein</fullName>
    </submittedName>
</protein>
<gene>
    <name evidence="2" type="ORF">MKW98_001496</name>
</gene>
<feature type="chain" id="PRO_5042296301" evidence="1">
    <location>
        <begin position="28"/>
        <end position="80"/>
    </location>
</feature>
<dbReference type="EMBL" id="JAJJMB010008074">
    <property type="protein sequence ID" value="KAI3925642.1"/>
    <property type="molecule type" value="Genomic_DNA"/>
</dbReference>
<dbReference type="AlphaFoldDB" id="A0AAD4SVH0"/>
<keyword evidence="1" id="KW-0732">Signal</keyword>
<keyword evidence="3" id="KW-1185">Reference proteome</keyword>
<evidence type="ECO:0000313" key="2">
    <source>
        <dbReference type="EMBL" id="KAI3925642.1"/>
    </source>
</evidence>
<name>A0AAD4SVH0_9MAGN</name>
<evidence type="ECO:0000256" key="1">
    <source>
        <dbReference type="SAM" id="SignalP"/>
    </source>
</evidence>
<dbReference type="PANTHER" id="PTHR35632:SF1">
    <property type="entry name" value="MAJOR POLLEN ALLERGEN OLE E 6-LIKE"/>
    <property type="match status" value="1"/>
</dbReference>